<dbReference type="Pfam" id="PF00567">
    <property type="entry name" value="TUDOR"/>
    <property type="match status" value="1"/>
</dbReference>
<dbReference type="InterPro" id="IPR035437">
    <property type="entry name" value="SNase_OB-fold_sf"/>
</dbReference>
<evidence type="ECO:0000313" key="2">
    <source>
        <dbReference type="EnsemblMetazoa" id="AALFPA23_002695.P2642"/>
    </source>
</evidence>
<dbReference type="Gene3D" id="2.30.30.140">
    <property type="match status" value="1"/>
</dbReference>
<dbReference type="PANTHER" id="PTHR22948:SF72">
    <property type="entry name" value="TUDOR DOMAIN-CONTAINING PROTEIN"/>
    <property type="match status" value="1"/>
</dbReference>
<dbReference type="InterPro" id="IPR050621">
    <property type="entry name" value="Tudor_domain_containing"/>
</dbReference>
<proteinExistence type="predicted"/>
<evidence type="ECO:0000259" key="1">
    <source>
        <dbReference type="PROSITE" id="PS50304"/>
    </source>
</evidence>
<dbReference type="PROSITE" id="PS50304">
    <property type="entry name" value="TUDOR"/>
    <property type="match status" value="1"/>
</dbReference>
<name>A0ABM1XTE0_AEDAL</name>
<sequence>METTKSNKAAVAAAATVAADNSDGKHLLRGLILRAEDVLGKLIYKLEKTPITLAEMVSMINSVHAFVDAWEKPLEDIRMDMLNIPGVSGAGSHQVEQLLQQDEKKLTEKVGQFNLKMEKMEETIVDIYNGLDESAEPTFEFLEQSLEKYKPNHTGKCVISSVGPGHRNFCMVDQDFEDLDGDTLVAAMQNVGRARIFQLPPPGEMFGVILEGSVFRAVRNKATDQSPLRKHYIRLVDTGEIFLYDSALPMCTLSEDYRRAPAMATRCVLVSVIDDPLCQDFGRFLKKKLRSSLHFKVISSQSSETKSLFVELSEHPIVVRDQLSSATSSPESTYLKVKPICGRRNSSASLLSSSPFKPPRADIFAASPVKQNNPFTSFRLPSVLTGDKRYCPFNGSSNFDCSRGAHSKNGLKAWNAGGEDTKRIVPPIGSHVILVPKFIRDVGHMWCHVTEANCVNSQFREIELRMNDPKYSMLYRKLQGRPQISQRVFAKYVDKRWYRGKVIQCFDERSVQVFFVDYGNSETVRMEEIYQWDETFSYLPYQAVLCKLSNLKPAKRFHVQAVVELNRTLLNKRVEAKIIDNTSPWEITIYDQEGFDIAWGLVLAGLAKLIKEQEDELEVGQEAPAG</sequence>
<dbReference type="PANTHER" id="PTHR22948">
    <property type="entry name" value="TUDOR DOMAIN CONTAINING PROTEIN"/>
    <property type="match status" value="1"/>
</dbReference>
<dbReference type="Gene3D" id="2.40.50.90">
    <property type="match status" value="1"/>
</dbReference>
<dbReference type="Proteomes" id="UP000069940">
    <property type="component" value="Unassembled WGS sequence"/>
</dbReference>
<reference evidence="2" key="2">
    <citation type="submission" date="2025-05" db="UniProtKB">
        <authorList>
            <consortium name="EnsemblMetazoa"/>
        </authorList>
    </citation>
    <scope>IDENTIFICATION</scope>
    <source>
        <strain evidence="2">Foshan</strain>
    </source>
</reference>
<evidence type="ECO:0000313" key="3">
    <source>
        <dbReference type="Proteomes" id="UP000069940"/>
    </source>
</evidence>
<dbReference type="SMART" id="SM00333">
    <property type="entry name" value="TUDOR"/>
    <property type="match status" value="1"/>
</dbReference>
<dbReference type="GeneID" id="109415209"/>
<keyword evidence="3" id="KW-1185">Reference proteome</keyword>
<dbReference type="EnsemblMetazoa" id="AALFPA23_002695.R2642">
    <property type="protein sequence ID" value="AALFPA23_002695.P2642"/>
    <property type="gene ID" value="AALFPA23_002695"/>
</dbReference>
<dbReference type="InterPro" id="IPR002999">
    <property type="entry name" value="Tudor"/>
</dbReference>
<dbReference type="RefSeq" id="XP_029710432.1">
    <property type="nucleotide sequence ID" value="XM_029854572.2"/>
</dbReference>
<accession>A0ABM1XTE0</accession>
<dbReference type="SUPFAM" id="SSF63748">
    <property type="entry name" value="Tudor/PWWP/MBT"/>
    <property type="match status" value="1"/>
</dbReference>
<protein>
    <recommendedName>
        <fullName evidence="1">Tudor domain-containing protein</fullName>
    </recommendedName>
</protein>
<reference evidence="3" key="1">
    <citation type="journal article" date="2015" name="Proc. Natl. Acad. Sci. U.S.A.">
        <title>Genome sequence of the Asian Tiger mosquito, Aedes albopictus, reveals insights into its biology, genetics, and evolution.</title>
        <authorList>
            <person name="Chen X.G."/>
            <person name="Jiang X."/>
            <person name="Gu J."/>
            <person name="Xu M."/>
            <person name="Wu Y."/>
            <person name="Deng Y."/>
            <person name="Zhang C."/>
            <person name="Bonizzoni M."/>
            <person name="Dermauw W."/>
            <person name="Vontas J."/>
            <person name="Armbruster P."/>
            <person name="Huang X."/>
            <person name="Yang Y."/>
            <person name="Zhang H."/>
            <person name="He W."/>
            <person name="Peng H."/>
            <person name="Liu Y."/>
            <person name="Wu K."/>
            <person name="Chen J."/>
            <person name="Lirakis M."/>
            <person name="Topalis P."/>
            <person name="Van Leeuwen T."/>
            <person name="Hall A.B."/>
            <person name="Jiang X."/>
            <person name="Thorpe C."/>
            <person name="Mueller R.L."/>
            <person name="Sun C."/>
            <person name="Waterhouse R.M."/>
            <person name="Yan G."/>
            <person name="Tu Z.J."/>
            <person name="Fang X."/>
            <person name="James A.A."/>
        </authorList>
    </citation>
    <scope>NUCLEOTIDE SEQUENCE [LARGE SCALE GENOMIC DNA]</scope>
    <source>
        <strain evidence="3">Foshan</strain>
    </source>
</reference>
<feature type="domain" description="Tudor" evidence="1">
    <location>
        <begin position="481"/>
        <end position="539"/>
    </location>
</feature>
<organism evidence="2 3">
    <name type="scientific">Aedes albopictus</name>
    <name type="common">Asian tiger mosquito</name>
    <name type="synonym">Stegomyia albopicta</name>
    <dbReference type="NCBI Taxonomy" id="7160"/>
    <lineage>
        <taxon>Eukaryota</taxon>
        <taxon>Metazoa</taxon>
        <taxon>Ecdysozoa</taxon>
        <taxon>Arthropoda</taxon>
        <taxon>Hexapoda</taxon>
        <taxon>Insecta</taxon>
        <taxon>Pterygota</taxon>
        <taxon>Neoptera</taxon>
        <taxon>Endopterygota</taxon>
        <taxon>Diptera</taxon>
        <taxon>Nematocera</taxon>
        <taxon>Culicoidea</taxon>
        <taxon>Culicidae</taxon>
        <taxon>Culicinae</taxon>
        <taxon>Aedini</taxon>
        <taxon>Aedes</taxon>
        <taxon>Stegomyia</taxon>
    </lineage>
</organism>